<feature type="transmembrane region" description="Helical" evidence="1">
    <location>
        <begin position="127"/>
        <end position="148"/>
    </location>
</feature>
<feature type="transmembrane region" description="Helical" evidence="1">
    <location>
        <begin position="21"/>
        <end position="41"/>
    </location>
</feature>
<proteinExistence type="predicted"/>
<keyword evidence="3" id="KW-1185">Reference proteome</keyword>
<organism evidence="2 3">
    <name type="scientific">Akkermansia biwaensis</name>
    <dbReference type="NCBI Taxonomy" id="2946555"/>
    <lineage>
        <taxon>Bacteria</taxon>
        <taxon>Pseudomonadati</taxon>
        <taxon>Verrucomicrobiota</taxon>
        <taxon>Verrucomicrobiia</taxon>
        <taxon>Verrucomicrobiales</taxon>
        <taxon>Akkermansiaceae</taxon>
        <taxon>Akkermansia</taxon>
    </lineage>
</organism>
<gene>
    <name evidence="2" type="ORF">Abiwalacus_25070</name>
</gene>
<dbReference type="EMBL" id="AP025943">
    <property type="protein sequence ID" value="BDL44933.1"/>
    <property type="molecule type" value="Genomic_DNA"/>
</dbReference>
<keyword evidence="1" id="KW-0812">Transmembrane</keyword>
<dbReference type="RefSeq" id="WP_215435054.1">
    <property type="nucleotide sequence ID" value="NZ_AP025943.1"/>
</dbReference>
<dbReference type="Proteomes" id="UP001062263">
    <property type="component" value="Chromosome"/>
</dbReference>
<name>A0ABM7ZJJ1_9BACT</name>
<sequence length="179" mass="19620">MAYISWTFLKMGDRADRKTGLVFLLIALAPVILVSVLAFIIGLGAIVYGWPALLPMLVPFYLPFALRRETGTAIKSGHVLFDKDPLVVTSRPVVRNWVYAVYAVMPALSLILSGWHMTLDRGGNGSALAAFALIWIALYSTFLLLSLVLGKIGYLKIGRFFLAAAVNIVLVLCYSVWGL</sequence>
<feature type="transmembrane region" description="Helical" evidence="1">
    <location>
        <begin position="47"/>
        <end position="66"/>
    </location>
</feature>
<keyword evidence="1" id="KW-1133">Transmembrane helix</keyword>
<evidence type="ECO:0000256" key="1">
    <source>
        <dbReference type="SAM" id="Phobius"/>
    </source>
</evidence>
<feature type="transmembrane region" description="Helical" evidence="1">
    <location>
        <begin position="97"/>
        <end position="115"/>
    </location>
</feature>
<keyword evidence="1" id="KW-0472">Membrane</keyword>
<reference evidence="2" key="1">
    <citation type="submission" date="2022-06" db="EMBL/GenBank/DDBJ databases">
        <title>Akkermansia biwalacus sp. nov., an anaerobic mucin-degrading bacterium isolated from human intestine.</title>
        <authorList>
            <person name="Kobayashi Y."/>
            <person name="Inoue S."/>
            <person name="Kawahara T."/>
            <person name="Kohda N."/>
        </authorList>
    </citation>
    <scope>NUCLEOTIDE SEQUENCE</scope>
    <source>
        <strain evidence="2">WON2089</strain>
    </source>
</reference>
<evidence type="ECO:0000313" key="2">
    <source>
        <dbReference type="EMBL" id="BDL44933.1"/>
    </source>
</evidence>
<accession>A0ABM7ZJJ1</accession>
<feature type="transmembrane region" description="Helical" evidence="1">
    <location>
        <begin position="160"/>
        <end position="177"/>
    </location>
</feature>
<evidence type="ECO:0000313" key="3">
    <source>
        <dbReference type="Proteomes" id="UP001062263"/>
    </source>
</evidence>
<protein>
    <submittedName>
        <fullName evidence="2">Uncharacterized protein</fullName>
    </submittedName>
</protein>